<organism evidence="1 2">
    <name type="scientific">Methylobacterium isbiliense</name>
    <dbReference type="NCBI Taxonomy" id="315478"/>
    <lineage>
        <taxon>Bacteria</taxon>
        <taxon>Pseudomonadati</taxon>
        <taxon>Pseudomonadota</taxon>
        <taxon>Alphaproteobacteria</taxon>
        <taxon>Hyphomicrobiales</taxon>
        <taxon>Methylobacteriaceae</taxon>
        <taxon>Methylobacterium</taxon>
    </lineage>
</organism>
<protein>
    <submittedName>
        <fullName evidence="1">Uncharacterized protein</fullName>
    </submittedName>
</protein>
<sequence length="298" mass="30330">MRPPVEPGAVRALLERALADPAVAWTFGGYGAALALRRDPGEAAVPLAGRLGWATSRAALAFAPGPGLVPFAYETALGGRDWSHAVALCRPAAACTGVAPGGVTACGPDREAARPQDREAPLFDLGLGLRQARVLLRAADPAAAAILRAACGRAPLADEGLLAALLALPCDRVVLAGPHRAEAAPDGPRLHVLAKLLRLRRTHAATAQIPPGLVPVAHLHPPHPLAGGAPFDRARHDAVQALLAEWGDPALTALKARVAAGEAVGVPATRAGRAVLRVARAQAAWLAEGGAGRPTPSG</sequence>
<dbReference type="InterPro" id="IPR053838">
    <property type="entry name" value="DUF6925"/>
</dbReference>
<reference evidence="1" key="2">
    <citation type="submission" date="2021-08" db="EMBL/GenBank/DDBJ databases">
        <authorList>
            <person name="Tani A."/>
            <person name="Ola A."/>
            <person name="Ogura Y."/>
            <person name="Katsura K."/>
            <person name="Hayashi T."/>
        </authorList>
    </citation>
    <scope>NUCLEOTIDE SEQUENCE</scope>
    <source>
        <strain evidence="1">DSM 17168</strain>
    </source>
</reference>
<accession>A0ABQ4SC50</accession>
<gene>
    <name evidence="1" type="ORF">GMJLKIPL_1291</name>
</gene>
<dbReference type="RefSeq" id="WP_238234281.1">
    <property type="nucleotide sequence ID" value="NZ_BPQQ01000015.1"/>
</dbReference>
<evidence type="ECO:0000313" key="2">
    <source>
        <dbReference type="Proteomes" id="UP001055153"/>
    </source>
</evidence>
<dbReference type="EMBL" id="BPQQ01000015">
    <property type="protein sequence ID" value="GJD99374.1"/>
    <property type="molecule type" value="Genomic_DNA"/>
</dbReference>
<dbReference type="Pfam" id="PF21973">
    <property type="entry name" value="DUF6925"/>
    <property type="match status" value="1"/>
</dbReference>
<keyword evidence="2" id="KW-1185">Reference proteome</keyword>
<proteinExistence type="predicted"/>
<name>A0ABQ4SC50_9HYPH</name>
<dbReference type="Proteomes" id="UP001055153">
    <property type="component" value="Unassembled WGS sequence"/>
</dbReference>
<comment type="caution">
    <text evidence="1">The sequence shown here is derived from an EMBL/GenBank/DDBJ whole genome shotgun (WGS) entry which is preliminary data.</text>
</comment>
<reference evidence="1" key="1">
    <citation type="journal article" date="2021" name="Front. Microbiol.">
        <title>Comprehensive Comparative Genomics and Phenotyping of Methylobacterium Species.</title>
        <authorList>
            <person name="Alessa O."/>
            <person name="Ogura Y."/>
            <person name="Fujitani Y."/>
            <person name="Takami H."/>
            <person name="Hayashi T."/>
            <person name="Sahin N."/>
            <person name="Tani A."/>
        </authorList>
    </citation>
    <scope>NUCLEOTIDE SEQUENCE</scope>
    <source>
        <strain evidence="1">DSM 17168</strain>
    </source>
</reference>
<evidence type="ECO:0000313" key="1">
    <source>
        <dbReference type="EMBL" id="GJD99374.1"/>
    </source>
</evidence>